<reference evidence="2" key="1">
    <citation type="submission" date="2020-02" db="EMBL/GenBank/DDBJ databases">
        <authorList>
            <person name="Meier V. D."/>
        </authorList>
    </citation>
    <scope>NUCLEOTIDE SEQUENCE</scope>
    <source>
        <strain evidence="2">AVDCRST_MAG34</strain>
    </source>
</reference>
<dbReference type="EMBL" id="CADCUI010000012">
    <property type="protein sequence ID" value="CAA9334950.1"/>
    <property type="molecule type" value="Genomic_DNA"/>
</dbReference>
<organism evidence="2">
    <name type="scientific">uncultured Nocardioidaceae bacterium</name>
    <dbReference type="NCBI Taxonomy" id="253824"/>
    <lineage>
        <taxon>Bacteria</taxon>
        <taxon>Bacillati</taxon>
        <taxon>Actinomycetota</taxon>
        <taxon>Actinomycetes</taxon>
        <taxon>Propionibacteriales</taxon>
        <taxon>Nocardioidaceae</taxon>
        <taxon>environmental samples</taxon>
    </lineage>
</organism>
<accession>A0A6J4LL71</accession>
<feature type="region of interest" description="Disordered" evidence="1">
    <location>
        <begin position="1"/>
        <end position="167"/>
    </location>
</feature>
<proteinExistence type="predicted"/>
<name>A0A6J4LL71_9ACTN</name>
<gene>
    <name evidence="2" type="ORF">AVDCRST_MAG34-627</name>
</gene>
<protein>
    <submittedName>
        <fullName evidence="2">Uncharacterized protein</fullName>
    </submittedName>
</protein>
<dbReference type="AlphaFoldDB" id="A0A6J4LL71"/>
<evidence type="ECO:0000313" key="2">
    <source>
        <dbReference type="EMBL" id="CAA9334950.1"/>
    </source>
</evidence>
<feature type="non-terminal residue" evidence="2">
    <location>
        <position position="167"/>
    </location>
</feature>
<feature type="compositionally biased region" description="Low complexity" evidence="1">
    <location>
        <begin position="23"/>
        <end position="49"/>
    </location>
</feature>
<feature type="compositionally biased region" description="Basic residues" evidence="1">
    <location>
        <begin position="126"/>
        <end position="146"/>
    </location>
</feature>
<sequence length="167" mass="16976">DRPGRGGSFTGARGGRHRRGAGRRTPPAQAPGPAAQGLGLLLPRGPGRRAAGGRGRHGPAAGGGLRGRLPVGTPRAAATRHGDLVRPARASRRRAAPAAAEGLPPGPRVQGADAQDPVAASAGRGPGRRRPRRARGRPPGRVRRAARHLDGRGRHPPPGPGAGRPHL</sequence>
<evidence type="ECO:0000256" key="1">
    <source>
        <dbReference type="SAM" id="MobiDB-lite"/>
    </source>
</evidence>
<feature type="non-terminal residue" evidence="2">
    <location>
        <position position="1"/>
    </location>
</feature>
<feature type="compositionally biased region" description="Gly residues" evidence="1">
    <location>
        <begin position="1"/>
        <end position="13"/>
    </location>
</feature>